<evidence type="ECO:0000313" key="1">
    <source>
        <dbReference type="EMBL" id="KKN79763.1"/>
    </source>
</evidence>
<gene>
    <name evidence="1" type="ORF">LCGC14_0336180</name>
</gene>
<evidence type="ECO:0008006" key="2">
    <source>
        <dbReference type="Google" id="ProtNLM"/>
    </source>
</evidence>
<dbReference type="AlphaFoldDB" id="A0A0F9WMF5"/>
<dbReference type="PANTHER" id="PTHR36978">
    <property type="entry name" value="P-LOOP CONTAINING NUCLEOTIDE TRIPHOSPHATE HYDROLASE"/>
    <property type="match status" value="1"/>
</dbReference>
<reference evidence="1" key="1">
    <citation type="journal article" date="2015" name="Nature">
        <title>Complex archaea that bridge the gap between prokaryotes and eukaryotes.</title>
        <authorList>
            <person name="Spang A."/>
            <person name="Saw J.H."/>
            <person name="Jorgensen S.L."/>
            <person name="Zaremba-Niedzwiedzka K."/>
            <person name="Martijn J."/>
            <person name="Lind A.E."/>
            <person name="van Eijk R."/>
            <person name="Schleper C."/>
            <person name="Guy L."/>
            <person name="Ettema T.J."/>
        </authorList>
    </citation>
    <scope>NUCLEOTIDE SEQUENCE</scope>
</reference>
<dbReference type="Gene3D" id="3.40.50.300">
    <property type="entry name" value="P-loop containing nucleotide triphosphate hydrolases"/>
    <property type="match status" value="1"/>
</dbReference>
<proteinExistence type="predicted"/>
<comment type="caution">
    <text evidence="1">The sequence shown here is derived from an EMBL/GenBank/DDBJ whole genome shotgun (WGS) entry which is preliminary data.</text>
</comment>
<protein>
    <recommendedName>
        <fullName evidence="2">Sulfotransferase domain-containing protein</fullName>
    </recommendedName>
</protein>
<sequence length="190" mass="21778">MSLKIIGIGMPRTGTASLCEALRILGYNAIHHAPERIDLDTVNADTFAGLYDDVDAAVDMPAAFFHREIGQAYAGLGVKFILTTRDTDEWWESIKFHANKIRVSADVSHIRYTDRLHQLLFGCAEPHEFLWKRRFVDWATEGIPYFSWDLARVLCIDISAGDKWEPLCRFLGKPIPDVEFPWRNKKELPE</sequence>
<name>A0A0F9WMF5_9ZZZZ</name>
<accession>A0A0F9WMF5</accession>
<organism evidence="1">
    <name type="scientific">marine sediment metagenome</name>
    <dbReference type="NCBI Taxonomy" id="412755"/>
    <lineage>
        <taxon>unclassified sequences</taxon>
        <taxon>metagenomes</taxon>
        <taxon>ecological metagenomes</taxon>
    </lineage>
</organism>
<dbReference type="Pfam" id="PF17784">
    <property type="entry name" value="Sulfotransfer_4"/>
    <property type="match status" value="1"/>
</dbReference>
<dbReference type="InterPro" id="IPR027417">
    <property type="entry name" value="P-loop_NTPase"/>
</dbReference>
<dbReference type="PANTHER" id="PTHR36978:SF4">
    <property type="entry name" value="P-LOOP CONTAINING NUCLEOSIDE TRIPHOSPHATE HYDROLASE PROTEIN"/>
    <property type="match status" value="1"/>
</dbReference>
<dbReference type="InterPro" id="IPR040632">
    <property type="entry name" value="Sulfotransfer_4"/>
</dbReference>
<dbReference type="EMBL" id="LAZR01000242">
    <property type="protein sequence ID" value="KKN79763.1"/>
    <property type="molecule type" value="Genomic_DNA"/>
</dbReference>
<dbReference type="SUPFAM" id="SSF52540">
    <property type="entry name" value="P-loop containing nucleoside triphosphate hydrolases"/>
    <property type="match status" value="1"/>
</dbReference>